<accession>A0ABQ0C9U6</accession>
<feature type="transmembrane region" description="Helical" evidence="6">
    <location>
        <begin position="133"/>
        <end position="150"/>
    </location>
</feature>
<keyword evidence="8" id="KW-1185">Reference proteome</keyword>
<reference evidence="7 8" key="1">
    <citation type="submission" date="2024-05" db="EMBL/GenBank/DDBJ databases">
        <authorList>
            <consortium name="Candidatus Magnetaquicoccaceae bacterium FCR-1 genome sequencing consortium"/>
            <person name="Shimoshige H."/>
            <person name="Shimamura S."/>
            <person name="Taoka A."/>
            <person name="Kobayashi H."/>
            <person name="Maekawa T."/>
        </authorList>
    </citation>
    <scope>NUCLEOTIDE SEQUENCE [LARGE SCALE GENOMIC DNA]</scope>
    <source>
        <strain evidence="7 8">FCR-1</strain>
    </source>
</reference>
<dbReference type="Proteomes" id="UP001628193">
    <property type="component" value="Unassembled WGS sequence"/>
</dbReference>
<name>A0ABQ0C9U6_9PROT</name>
<sequence length="337" mass="37519">MEHIGFPLEILLILAGVVAVSAALDLNVFQKSDTLSLKAATGWTLFWIAMALLFYAYLWERFDKRFADLFLVGFVLEKSLSLDNLMVFMVIFNNFNLTGAIQSRVLFLGILGAIVFRIVFASVGTALFAWSPWVGFVFAAIVGWTAWKMLTTDDGDEEMVDYSHHWSVRWTEKHFPVFPRLSGLHLFIDGTTARAEAERDPTIRYQAGMNRYATPALLCLMVVQVTDVMFSFDSVPAVVAVTQEPILVWSAMMFAVLGLRALYYVLAAMVRMLVHLGKAVIVLLFYIALKLAMGASNEIFHWPGIHISPSTSLAIVACVLGLGVLASFLFPGQEKTK</sequence>
<dbReference type="InterPro" id="IPR022369">
    <property type="entry name" value="Integral_membrane_TerC_rswitch"/>
</dbReference>
<reference evidence="7 8" key="2">
    <citation type="submission" date="2024-09" db="EMBL/GenBank/DDBJ databases">
        <title>Draft genome sequence of Candidatus Magnetaquicoccaceae bacterium FCR-1.</title>
        <authorList>
            <person name="Shimoshige H."/>
            <person name="Shimamura S."/>
            <person name="Taoka A."/>
            <person name="Kobayashi H."/>
            <person name="Maekawa T."/>
        </authorList>
    </citation>
    <scope>NUCLEOTIDE SEQUENCE [LARGE SCALE GENOMIC DNA]</scope>
    <source>
        <strain evidence="7 8">FCR-1</strain>
    </source>
</reference>
<dbReference type="NCBIfam" id="TIGR03718">
    <property type="entry name" value="R_switched_Alx"/>
    <property type="match status" value="1"/>
</dbReference>
<evidence type="ECO:0000256" key="5">
    <source>
        <dbReference type="ARBA" id="ARBA00023136"/>
    </source>
</evidence>
<evidence type="ECO:0000256" key="2">
    <source>
        <dbReference type="ARBA" id="ARBA00007511"/>
    </source>
</evidence>
<feature type="transmembrane region" description="Helical" evidence="6">
    <location>
        <begin position="70"/>
        <end position="93"/>
    </location>
</feature>
<dbReference type="Pfam" id="PF03741">
    <property type="entry name" value="TerC"/>
    <property type="match status" value="1"/>
</dbReference>
<evidence type="ECO:0000256" key="1">
    <source>
        <dbReference type="ARBA" id="ARBA00004141"/>
    </source>
</evidence>
<protein>
    <submittedName>
        <fullName evidence="7">Membrane-bound redox modulator Alx</fullName>
    </submittedName>
</protein>
<feature type="transmembrane region" description="Helical" evidence="6">
    <location>
        <begin position="273"/>
        <end position="293"/>
    </location>
</feature>
<feature type="transmembrane region" description="Helical" evidence="6">
    <location>
        <begin position="40"/>
        <end position="58"/>
    </location>
</feature>
<comment type="similarity">
    <text evidence="2">Belongs to the TerC family.</text>
</comment>
<proteinExistence type="inferred from homology"/>
<gene>
    <name evidence="7" type="primary">alx</name>
    <name evidence="7" type="ORF">SIID45300_01994</name>
</gene>
<comment type="subcellular location">
    <subcellularLocation>
        <location evidence="1">Membrane</location>
        <topology evidence="1">Multi-pass membrane protein</topology>
    </subcellularLocation>
</comment>
<keyword evidence="3 6" id="KW-0812">Transmembrane</keyword>
<keyword evidence="5 6" id="KW-0472">Membrane</keyword>
<dbReference type="RefSeq" id="WP_420905354.1">
    <property type="nucleotide sequence ID" value="NZ_BAAFGK010000004.1"/>
</dbReference>
<evidence type="ECO:0000256" key="6">
    <source>
        <dbReference type="SAM" id="Phobius"/>
    </source>
</evidence>
<feature type="transmembrane region" description="Helical" evidence="6">
    <location>
        <begin position="246"/>
        <end position="266"/>
    </location>
</feature>
<dbReference type="PANTHER" id="PTHR30238:SF0">
    <property type="entry name" value="THYLAKOID MEMBRANE PROTEIN TERC, CHLOROPLASTIC"/>
    <property type="match status" value="1"/>
</dbReference>
<dbReference type="InterPro" id="IPR005496">
    <property type="entry name" value="Integral_membrane_TerC"/>
</dbReference>
<feature type="transmembrane region" description="Helical" evidence="6">
    <location>
        <begin position="105"/>
        <end position="127"/>
    </location>
</feature>
<evidence type="ECO:0000256" key="4">
    <source>
        <dbReference type="ARBA" id="ARBA00022989"/>
    </source>
</evidence>
<feature type="transmembrane region" description="Helical" evidence="6">
    <location>
        <begin position="209"/>
        <end position="226"/>
    </location>
</feature>
<comment type="caution">
    <text evidence="7">The sequence shown here is derived from an EMBL/GenBank/DDBJ whole genome shotgun (WGS) entry which is preliminary data.</text>
</comment>
<feature type="transmembrane region" description="Helical" evidence="6">
    <location>
        <begin position="313"/>
        <end position="331"/>
    </location>
</feature>
<feature type="transmembrane region" description="Helical" evidence="6">
    <location>
        <begin position="6"/>
        <end position="28"/>
    </location>
</feature>
<evidence type="ECO:0000313" key="8">
    <source>
        <dbReference type="Proteomes" id="UP001628193"/>
    </source>
</evidence>
<evidence type="ECO:0000313" key="7">
    <source>
        <dbReference type="EMBL" id="GAB0057662.1"/>
    </source>
</evidence>
<dbReference type="EMBL" id="BAAFGK010000004">
    <property type="protein sequence ID" value="GAB0057662.1"/>
    <property type="molecule type" value="Genomic_DNA"/>
</dbReference>
<organism evidence="7 8">
    <name type="scientific">Candidatus Magnetaquiglobus chichijimensis</name>
    <dbReference type="NCBI Taxonomy" id="3141448"/>
    <lineage>
        <taxon>Bacteria</taxon>
        <taxon>Pseudomonadati</taxon>
        <taxon>Pseudomonadota</taxon>
        <taxon>Magnetococcia</taxon>
        <taxon>Magnetococcales</taxon>
        <taxon>Candidatus Magnetaquicoccaceae</taxon>
        <taxon>Candidatus Magnetaquiglobus</taxon>
    </lineage>
</organism>
<dbReference type="PANTHER" id="PTHR30238">
    <property type="entry name" value="MEMBRANE BOUND PREDICTED REDOX MODULATOR"/>
    <property type="match status" value="1"/>
</dbReference>
<evidence type="ECO:0000256" key="3">
    <source>
        <dbReference type="ARBA" id="ARBA00022692"/>
    </source>
</evidence>
<keyword evidence="4 6" id="KW-1133">Transmembrane helix</keyword>